<dbReference type="InterPro" id="IPR008922">
    <property type="entry name" value="Di-copper_centre_dom_sf"/>
</dbReference>
<keyword evidence="4" id="KW-1185">Reference proteome</keyword>
<dbReference type="InterPro" id="IPR002227">
    <property type="entry name" value="Tyrosinase_Cu-bd"/>
</dbReference>
<protein>
    <recommendedName>
        <fullName evidence="2">Tyrosinase copper-binding domain-containing protein</fullName>
    </recommendedName>
</protein>
<dbReference type="Pfam" id="PF00264">
    <property type="entry name" value="Tyrosinase"/>
    <property type="match status" value="1"/>
</dbReference>
<evidence type="ECO:0000256" key="1">
    <source>
        <dbReference type="ARBA" id="ARBA00022723"/>
    </source>
</evidence>
<dbReference type="SUPFAM" id="SSF48056">
    <property type="entry name" value="Di-copper centre-containing domain"/>
    <property type="match status" value="1"/>
</dbReference>
<evidence type="ECO:0000259" key="2">
    <source>
        <dbReference type="PROSITE" id="PS00498"/>
    </source>
</evidence>
<dbReference type="GO" id="GO:0046872">
    <property type="term" value="F:metal ion binding"/>
    <property type="evidence" value="ECO:0007669"/>
    <property type="project" value="UniProtKB-KW"/>
</dbReference>
<dbReference type="PANTHER" id="PTHR11474">
    <property type="entry name" value="TYROSINASE FAMILY MEMBER"/>
    <property type="match status" value="1"/>
</dbReference>
<dbReference type="PRINTS" id="PR00092">
    <property type="entry name" value="TYROSINASE"/>
</dbReference>
<dbReference type="AlphaFoldDB" id="A0AA43QLN8"/>
<dbReference type="Proteomes" id="UP001161017">
    <property type="component" value="Unassembled WGS sequence"/>
</dbReference>
<proteinExistence type="predicted"/>
<feature type="domain" description="Tyrosinase copper-binding" evidence="2">
    <location>
        <begin position="269"/>
        <end position="280"/>
    </location>
</feature>
<reference evidence="3" key="1">
    <citation type="journal article" date="2023" name="Genome Biol. Evol.">
        <title>First Whole Genome Sequence and Flow Cytometry Genome Size Data for the Lichen-Forming Fungus Ramalina farinacea (Ascomycota).</title>
        <authorList>
            <person name="Llewellyn T."/>
            <person name="Mian S."/>
            <person name="Hill R."/>
            <person name="Leitch I.J."/>
            <person name="Gaya E."/>
        </authorList>
    </citation>
    <scope>NUCLEOTIDE SEQUENCE</scope>
    <source>
        <strain evidence="3">LIQ254RAFAR</strain>
    </source>
</reference>
<name>A0AA43QLN8_9LECA</name>
<dbReference type="PANTHER" id="PTHR11474:SF127">
    <property type="entry name" value="TYROSINASE COPPER-BINDING DOMAIN-CONTAINING PROTEIN"/>
    <property type="match status" value="1"/>
</dbReference>
<keyword evidence="1" id="KW-0479">Metal-binding</keyword>
<evidence type="ECO:0000313" key="4">
    <source>
        <dbReference type="Proteomes" id="UP001161017"/>
    </source>
</evidence>
<dbReference type="PROSITE" id="PS00498">
    <property type="entry name" value="TYROSINASE_2"/>
    <property type="match status" value="1"/>
</dbReference>
<evidence type="ECO:0000313" key="3">
    <source>
        <dbReference type="EMBL" id="MDI1488742.1"/>
    </source>
</evidence>
<dbReference type="GO" id="GO:0016491">
    <property type="term" value="F:oxidoreductase activity"/>
    <property type="evidence" value="ECO:0007669"/>
    <property type="project" value="InterPro"/>
</dbReference>
<dbReference type="EMBL" id="JAPUFD010000008">
    <property type="protein sequence ID" value="MDI1488742.1"/>
    <property type="molecule type" value="Genomic_DNA"/>
</dbReference>
<comment type="caution">
    <text evidence="3">The sequence shown here is derived from an EMBL/GenBank/DDBJ whole genome shotgun (WGS) entry which is preliminary data.</text>
</comment>
<dbReference type="InterPro" id="IPR050316">
    <property type="entry name" value="Tyrosinase/Hemocyanin"/>
</dbReference>
<sequence>MISLFKSKTGYTRVDGGDQEGQIKVEHDYPLDQTPQSSEPASSHCCSFTTGPAWVCQRPSTRREWRTLQEAEKTDYLTAVKCLASKPSKLRNTGTLYDDFAWVHKYLTTSTASAHNAASFLPWHRYFIQIYEKALTEDCGFSEVLPYWDWSQDSSSFRNAPVWDTVSGLGGDGSGVQSIGDGKCLTSGPFSEIEVMFYDNEIQPHCISRGFPKDEELSEIGQLISPEIIDKLSAEDHYEDFALDLEKRAHRFLTRSVRGDLSRFTGPNDPIFFLHHVNLDRLWWQWQQRAPDGMTAYNGNAFNNTQEPAALTDTLDMGGLAKNLQVIDVMDTTSGHFCYKY</sequence>
<organism evidence="3 4">
    <name type="scientific">Ramalina farinacea</name>
    <dbReference type="NCBI Taxonomy" id="258253"/>
    <lineage>
        <taxon>Eukaryota</taxon>
        <taxon>Fungi</taxon>
        <taxon>Dikarya</taxon>
        <taxon>Ascomycota</taxon>
        <taxon>Pezizomycotina</taxon>
        <taxon>Lecanoromycetes</taxon>
        <taxon>OSLEUM clade</taxon>
        <taxon>Lecanoromycetidae</taxon>
        <taxon>Lecanorales</taxon>
        <taxon>Lecanorineae</taxon>
        <taxon>Ramalinaceae</taxon>
        <taxon>Ramalina</taxon>
    </lineage>
</organism>
<gene>
    <name evidence="3" type="ORF">OHK93_008018</name>
</gene>
<accession>A0AA43QLN8</accession>
<dbReference type="Gene3D" id="1.10.1280.10">
    <property type="entry name" value="Di-copper center containing domain from catechol oxidase"/>
    <property type="match status" value="1"/>
</dbReference>